<dbReference type="RefSeq" id="WP_209680321.1">
    <property type="nucleotide sequence ID" value="NZ_JAGIOI010000001.1"/>
</dbReference>
<evidence type="ECO:0000313" key="2">
    <source>
        <dbReference type="EMBL" id="MBP2413214.1"/>
    </source>
</evidence>
<reference evidence="2 3" key="1">
    <citation type="submission" date="2021-03" db="EMBL/GenBank/DDBJ databases">
        <title>Sequencing the genomes of 1000 actinobacteria strains.</title>
        <authorList>
            <person name="Klenk H.-P."/>
        </authorList>
    </citation>
    <scope>NUCLEOTIDE SEQUENCE [LARGE SCALE GENOMIC DNA]</scope>
    <source>
        <strain evidence="2 3">DSM 16005</strain>
    </source>
</reference>
<organism evidence="2 3">
    <name type="scientific">Arthrobacter stackebrandtii</name>
    <dbReference type="NCBI Taxonomy" id="272161"/>
    <lineage>
        <taxon>Bacteria</taxon>
        <taxon>Bacillati</taxon>
        <taxon>Actinomycetota</taxon>
        <taxon>Actinomycetes</taxon>
        <taxon>Micrococcales</taxon>
        <taxon>Micrococcaceae</taxon>
        <taxon>Arthrobacter</taxon>
    </lineage>
</organism>
<dbReference type="Proteomes" id="UP000711614">
    <property type="component" value="Unassembled WGS sequence"/>
</dbReference>
<sequence length="74" mass="7236">MNPQPSCGAGTSWASADDGGSTWLPYTRPITVGKNAAVIEYRAIDAAGNVSAPAVPVVVAAAGNGKPAATPGRG</sequence>
<keyword evidence="3" id="KW-1185">Reference proteome</keyword>
<comment type="caution">
    <text evidence="2">The sequence shown here is derived from an EMBL/GenBank/DDBJ whole genome shotgun (WGS) entry which is preliminary data.</text>
</comment>
<evidence type="ECO:0000256" key="1">
    <source>
        <dbReference type="SAM" id="MobiDB-lite"/>
    </source>
</evidence>
<proteinExistence type="predicted"/>
<evidence type="ECO:0000313" key="3">
    <source>
        <dbReference type="Proteomes" id="UP000711614"/>
    </source>
</evidence>
<gene>
    <name evidence="2" type="ORF">JOF48_002013</name>
</gene>
<dbReference type="EMBL" id="JAGIOI010000001">
    <property type="protein sequence ID" value="MBP2413214.1"/>
    <property type="molecule type" value="Genomic_DNA"/>
</dbReference>
<feature type="region of interest" description="Disordered" evidence="1">
    <location>
        <begin position="1"/>
        <end position="20"/>
    </location>
</feature>
<accession>A0ABS4YWP6</accession>
<name>A0ABS4YWP6_9MICC</name>
<protein>
    <submittedName>
        <fullName evidence="2">Uncharacterized protein</fullName>
    </submittedName>
</protein>